<name>A0A3M7Q0M2_BRAPC</name>
<protein>
    <submittedName>
        <fullName evidence="2">Uncharacterized protein</fullName>
    </submittedName>
</protein>
<dbReference type="AlphaFoldDB" id="A0A3M7Q0M2"/>
<gene>
    <name evidence="2" type="ORF">BpHYR1_021504</name>
</gene>
<dbReference type="Proteomes" id="UP000276133">
    <property type="component" value="Unassembled WGS sequence"/>
</dbReference>
<proteinExistence type="predicted"/>
<evidence type="ECO:0000256" key="1">
    <source>
        <dbReference type="SAM" id="MobiDB-lite"/>
    </source>
</evidence>
<reference evidence="2 3" key="1">
    <citation type="journal article" date="2018" name="Sci. Rep.">
        <title>Genomic signatures of local adaptation to the degree of environmental predictability in rotifers.</title>
        <authorList>
            <person name="Franch-Gras L."/>
            <person name="Hahn C."/>
            <person name="Garcia-Roger E.M."/>
            <person name="Carmona M.J."/>
            <person name="Serra M."/>
            <person name="Gomez A."/>
        </authorList>
    </citation>
    <scope>NUCLEOTIDE SEQUENCE [LARGE SCALE GENOMIC DNA]</scope>
    <source>
        <strain evidence="2">HYR1</strain>
    </source>
</reference>
<evidence type="ECO:0000313" key="2">
    <source>
        <dbReference type="EMBL" id="RNA04843.1"/>
    </source>
</evidence>
<accession>A0A3M7Q0M2</accession>
<feature type="compositionally biased region" description="Basic and acidic residues" evidence="1">
    <location>
        <begin position="9"/>
        <end position="20"/>
    </location>
</feature>
<keyword evidence="3" id="KW-1185">Reference proteome</keyword>
<feature type="region of interest" description="Disordered" evidence="1">
    <location>
        <begin position="1"/>
        <end position="20"/>
    </location>
</feature>
<comment type="caution">
    <text evidence="2">The sequence shown here is derived from an EMBL/GenBank/DDBJ whole genome shotgun (WGS) entry which is preliminary data.</text>
</comment>
<dbReference type="EMBL" id="REGN01007944">
    <property type="protein sequence ID" value="RNA04843.1"/>
    <property type="molecule type" value="Genomic_DNA"/>
</dbReference>
<sequence>MARFRNNRKRDLFSHKGKPHLDSHQVISENLNDVKFDPIFCVIDVEEISSTLKRNKSPDFEEIRNEFYTSGACESHKLIFT</sequence>
<organism evidence="2 3">
    <name type="scientific">Brachionus plicatilis</name>
    <name type="common">Marine rotifer</name>
    <name type="synonym">Brachionus muelleri</name>
    <dbReference type="NCBI Taxonomy" id="10195"/>
    <lineage>
        <taxon>Eukaryota</taxon>
        <taxon>Metazoa</taxon>
        <taxon>Spiralia</taxon>
        <taxon>Gnathifera</taxon>
        <taxon>Rotifera</taxon>
        <taxon>Eurotatoria</taxon>
        <taxon>Monogononta</taxon>
        <taxon>Pseudotrocha</taxon>
        <taxon>Ploima</taxon>
        <taxon>Brachionidae</taxon>
        <taxon>Brachionus</taxon>
    </lineage>
</organism>
<evidence type="ECO:0000313" key="3">
    <source>
        <dbReference type="Proteomes" id="UP000276133"/>
    </source>
</evidence>